<organism evidence="2 3">
    <name type="scientific">Ilex paraguariensis</name>
    <name type="common">yerba mate</name>
    <dbReference type="NCBI Taxonomy" id="185542"/>
    <lineage>
        <taxon>Eukaryota</taxon>
        <taxon>Viridiplantae</taxon>
        <taxon>Streptophyta</taxon>
        <taxon>Embryophyta</taxon>
        <taxon>Tracheophyta</taxon>
        <taxon>Spermatophyta</taxon>
        <taxon>Magnoliopsida</taxon>
        <taxon>eudicotyledons</taxon>
        <taxon>Gunneridae</taxon>
        <taxon>Pentapetalae</taxon>
        <taxon>asterids</taxon>
        <taxon>campanulids</taxon>
        <taxon>Aquifoliales</taxon>
        <taxon>Aquifoliaceae</taxon>
        <taxon>Ilex</taxon>
    </lineage>
</organism>
<evidence type="ECO:0000313" key="3">
    <source>
        <dbReference type="Proteomes" id="UP001642360"/>
    </source>
</evidence>
<dbReference type="EMBL" id="CAUOFW020009724">
    <property type="protein sequence ID" value="CAK9186890.1"/>
    <property type="molecule type" value="Genomic_DNA"/>
</dbReference>
<feature type="coiled-coil region" evidence="1">
    <location>
        <begin position="258"/>
        <end position="299"/>
    </location>
</feature>
<evidence type="ECO:0000313" key="2">
    <source>
        <dbReference type="EMBL" id="CAK9186890.1"/>
    </source>
</evidence>
<comment type="caution">
    <text evidence="2">The sequence shown here is derived from an EMBL/GenBank/DDBJ whole genome shotgun (WGS) entry which is preliminary data.</text>
</comment>
<keyword evidence="1" id="KW-0175">Coiled coil</keyword>
<dbReference type="AlphaFoldDB" id="A0ABC8V0N9"/>
<sequence>MADLRFKLTRIVSRHEQLKIAFNQLNSQIKIGLLEAEDVFASLAVPLMKLVDFKDVEMAKEGRFSTIFMDTTDLLSQGHQRNDFRSATPVRSASAVGGMDQNYKINTLAEEIYTARASTVCDELIQRQKLQLTLLVHLLKQIETQVNRSQDDIFQTLTDHRASIQKFFKKAVTYVSAILQSNQNNGIFFLMLKLLKTTFDHVGSALSSVECDVEDMMQKLAENMCIPMVEYVKGLKTEMTSGTCPQLLAIVEEMGGAMREGRVELEEVRNKVRIAEERKLEALSRLKESEERVGKMNEQLGFFLEAKRGSNEHCLKHKLLGMEEDQPKDDKLLWELLKKKRKYQIPGSPVGPKELLGIGTNKKHLISARERQSTNCRPITKSYLRRLSPQTPCLDPWLALGSSPSAPTHQVLSRKRITP</sequence>
<reference evidence="2 3" key="1">
    <citation type="submission" date="2024-02" db="EMBL/GenBank/DDBJ databases">
        <authorList>
            <person name="Vignale AGUSTIN F."/>
            <person name="Sosa J E."/>
            <person name="Modenutti C."/>
        </authorList>
    </citation>
    <scope>NUCLEOTIDE SEQUENCE [LARGE SCALE GENOMIC DNA]</scope>
</reference>
<evidence type="ECO:0000256" key="1">
    <source>
        <dbReference type="SAM" id="Coils"/>
    </source>
</evidence>
<proteinExistence type="predicted"/>
<protein>
    <submittedName>
        <fullName evidence="2">Uncharacterized protein</fullName>
    </submittedName>
</protein>
<accession>A0ABC8V0N9</accession>
<gene>
    <name evidence="2" type="ORF">ILEXP_LOCUS57391</name>
</gene>
<dbReference type="Proteomes" id="UP001642360">
    <property type="component" value="Unassembled WGS sequence"/>
</dbReference>
<keyword evidence="3" id="KW-1185">Reference proteome</keyword>
<name>A0ABC8V0N9_9AQUA</name>